<evidence type="ECO:0000313" key="3">
    <source>
        <dbReference type="Proteomes" id="UP000252387"/>
    </source>
</evidence>
<dbReference type="PANTHER" id="PTHR10151">
    <property type="entry name" value="ECTONUCLEOTIDE PYROPHOSPHATASE/PHOSPHODIESTERASE"/>
    <property type="match status" value="1"/>
</dbReference>
<dbReference type="OrthoDB" id="8355658at2"/>
<dbReference type="Gene3D" id="3.40.720.10">
    <property type="entry name" value="Alkaline Phosphatase, subunit A"/>
    <property type="match status" value="1"/>
</dbReference>
<dbReference type="AlphaFoldDB" id="A0A368KKL7"/>
<proteinExistence type="predicted"/>
<reference evidence="2 3" key="1">
    <citation type="submission" date="2018-05" db="EMBL/GenBank/DDBJ databases">
        <title>Draft genome sequence of Rhodanobacter denitrificans Yn1 isolated from gold copper mine.</title>
        <authorList>
            <person name="Yang N."/>
            <person name="Mazhar H.S."/>
            <person name="Rensing C."/>
        </authorList>
    </citation>
    <scope>NUCLEOTIDE SEQUENCE [LARGE SCALE GENOMIC DNA]</scope>
    <source>
        <strain evidence="2 3">Yn1</strain>
    </source>
</reference>
<feature type="chain" id="PRO_5016702820" evidence="1">
    <location>
        <begin position="25"/>
        <end position="503"/>
    </location>
</feature>
<dbReference type="RefSeq" id="WP_114340391.1">
    <property type="nucleotide sequence ID" value="NZ_QFWQ01000001.1"/>
</dbReference>
<gene>
    <name evidence="2" type="ORF">DEO45_00625</name>
</gene>
<evidence type="ECO:0000256" key="1">
    <source>
        <dbReference type="SAM" id="SignalP"/>
    </source>
</evidence>
<comment type="caution">
    <text evidence="2">The sequence shown here is derived from an EMBL/GenBank/DDBJ whole genome shotgun (WGS) entry which is preliminary data.</text>
</comment>
<dbReference type="GO" id="GO:0016787">
    <property type="term" value="F:hydrolase activity"/>
    <property type="evidence" value="ECO:0007669"/>
    <property type="project" value="UniProtKB-ARBA"/>
</dbReference>
<accession>A0A368KKL7</accession>
<dbReference type="PANTHER" id="PTHR10151:SF120">
    <property type="entry name" value="BIS(5'-ADENOSYL)-TRIPHOSPHATASE"/>
    <property type="match status" value="1"/>
</dbReference>
<dbReference type="SUPFAM" id="SSF53649">
    <property type="entry name" value="Alkaline phosphatase-like"/>
    <property type="match status" value="1"/>
</dbReference>
<dbReference type="InterPro" id="IPR002591">
    <property type="entry name" value="Phosphodiest/P_Trfase"/>
</dbReference>
<sequence>MKKTSAAALAAAGLAAMLALPVHATMPASRIRHVLLVSVDGMHASDLDHYIRQHPRSTLAALAAAGVEYRNAHAVVPADSFPGLLGIMTGGTPAATGVYFDVSYDRRLSGSTADCKAGRTGTPVAFDEAADGAADAQGRRQLDPARLPHRPGACAPVYPHDYLRSNTVFSVVHAAGGYTAWIDKHPVYEILEGPDGGDIDDLYTPEIGGDYEGERTRPADHITGSIDRTERYDTMKAQALFNQIDGWTHDRSRRAPVPSLFGMNLQAVNVAQKLAGYADADGAPTAALSGALDHCDALLGDMVRALRARRLLDSTLIVVTAKHGNAPIDRAQLRHVDKQALRRSIEAAAPHGLAQLTADQGALVWLKEPGDAPRVAAALQQARQALGIRQVLQGPALLRFLAVSAADARTPDLLVVPAPGVIYGKPGEAKLAEHGGFDDDDTHVALLLSNPRWAHHGEQLDAPVSTTQLAPSMLTALGLSPDRLQAAKQQATKGLPGISWGTR</sequence>
<name>A0A368KKL7_9GAMM</name>
<keyword evidence="3" id="KW-1185">Reference proteome</keyword>
<dbReference type="InterPro" id="IPR017850">
    <property type="entry name" value="Alkaline_phosphatase_core_sf"/>
</dbReference>
<organism evidence="2 3">
    <name type="scientific">Rhodanobacter denitrificans</name>
    <dbReference type="NCBI Taxonomy" id="666685"/>
    <lineage>
        <taxon>Bacteria</taxon>
        <taxon>Pseudomonadati</taxon>
        <taxon>Pseudomonadota</taxon>
        <taxon>Gammaproteobacteria</taxon>
        <taxon>Lysobacterales</taxon>
        <taxon>Rhodanobacteraceae</taxon>
        <taxon>Rhodanobacter</taxon>
    </lineage>
</organism>
<dbReference type="Proteomes" id="UP000252387">
    <property type="component" value="Unassembled WGS sequence"/>
</dbReference>
<keyword evidence="1" id="KW-0732">Signal</keyword>
<protein>
    <submittedName>
        <fullName evidence="2">Alkaline phosphatase family protein</fullName>
    </submittedName>
</protein>
<dbReference type="Pfam" id="PF01663">
    <property type="entry name" value="Phosphodiest"/>
    <property type="match status" value="1"/>
</dbReference>
<dbReference type="EMBL" id="QFWQ01000001">
    <property type="protein sequence ID" value="RCS31656.1"/>
    <property type="molecule type" value="Genomic_DNA"/>
</dbReference>
<feature type="signal peptide" evidence="1">
    <location>
        <begin position="1"/>
        <end position="24"/>
    </location>
</feature>
<evidence type="ECO:0000313" key="2">
    <source>
        <dbReference type="EMBL" id="RCS31656.1"/>
    </source>
</evidence>